<name>A0A847VCT2_9BACT</name>
<dbReference type="SUPFAM" id="SSF53335">
    <property type="entry name" value="S-adenosyl-L-methionine-dependent methyltransferases"/>
    <property type="match status" value="1"/>
</dbReference>
<organism evidence="1 2">
    <name type="scientific">Candidatus Dojkabacteria bacterium</name>
    <dbReference type="NCBI Taxonomy" id="2099670"/>
    <lineage>
        <taxon>Bacteria</taxon>
        <taxon>Candidatus Dojkabacteria</taxon>
    </lineage>
</organism>
<reference evidence="1 2" key="1">
    <citation type="journal article" date="2020" name="Biotechnol. Biofuels">
        <title>New insights from the biogas microbiome by comprehensive genome-resolved metagenomics of nearly 1600 species originating from multiple anaerobic digesters.</title>
        <authorList>
            <person name="Campanaro S."/>
            <person name="Treu L."/>
            <person name="Rodriguez-R L.M."/>
            <person name="Kovalovszki A."/>
            <person name="Ziels R.M."/>
            <person name="Maus I."/>
            <person name="Zhu X."/>
            <person name="Kougias P.G."/>
            <person name="Basile A."/>
            <person name="Luo G."/>
            <person name="Schluter A."/>
            <person name="Konstantinidis K.T."/>
            <person name="Angelidaki I."/>
        </authorList>
    </citation>
    <scope>NUCLEOTIDE SEQUENCE [LARGE SCALE GENOMIC DNA]</scope>
    <source>
        <strain evidence="1">AS19jrsBPTG_9</strain>
    </source>
</reference>
<dbReference type="Proteomes" id="UP000564033">
    <property type="component" value="Unassembled WGS sequence"/>
</dbReference>
<accession>A0A847VCT2</accession>
<evidence type="ECO:0000313" key="2">
    <source>
        <dbReference type="Proteomes" id="UP000564033"/>
    </source>
</evidence>
<dbReference type="InterPro" id="IPR029063">
    <property type="entry name" value="SAM-dependent_MTases_sf"/>
</dbReference>
<evidence type="ECO:0000313" key="1">
    <source>
        <dbReference type="EMBL" id="NLZ24348.1"/>
    </source>
</evidence>
<gene>
    <name evidence="1" type="ORF">GX888_01170</name>
</gene>
<dbReference type="Gene3D" id="3.40.50.150">
    <property type="entry name" value="Vaccinia Virus protein VP39"/>
    <property type="match status" value="1"/>
</dbReference>
<dbReference type="EMBL" id="JAAZIL010000031">
    <property type="protein sequence ID" value="NLZ24348.1"/>
    <property type="molecule type" value="Genomic_DNA"/>
</dbReference>
<dbReference type="AlphaFoldDB" id="A0A847VCT2"/>
<proteinExistence type="predicted"/>
<comment type="caution">
    <text evidence="1">The sequence shown here is derived from an EMBL/GenBank/DDBJ whole genome shotgun (WGS) entry which is preliminary data.</text>
</comment>
<protein>
    <submittedName>
        <fullName evidence="1">Uncharacterized protein</fullName>
    </submittedName>
</protein>
<sequence>MEKEPDKASLEFNNRPIEYLYISSPSEELDIENPTVNEEEIPQIHVRAMPAAQTKILKQTLITPETSTLLGANSRDKQYIENYKKVQLGINSEEDTFVLTPRIFFEIERLLPEFTRQVASTLDLEAKTRIWEASPILSILAKSLMEESIKYSTWIAKRIALKGDKSKPHIACDLCSGAGITSSKVYKELKKDGFKNIQIHGVDNSIESLAVSYLVFKTQDIPCVLLNNYEKVKDIPADWNGIALIYGNAETYMGSIDESIKYSDIMSENGISYFSKEKHNKVLEDSKKHLAKGGGIYLSSLNPSLSVDLAKPFLIKEILTGKEKYQRYLNNIKKGKPQYIISEGKIKRAMTEQTGRQIEFMNYLLRTDMVDFLKYMKGLSKATTAAKILTKEILSPVNTVEKDLQEIFNIKDTDISKYPEINGAPCDVIEIIV</sequence>